<reference evidence="1 2" key="1">
    <citation type="submission" date="2019-03" db="EMBL/GenBank/DDBJ databases">
        <title>Single cell metagenomics reveals metabolic interactions within the superorganism composed of flagellate Streblomastix strix and complex community of Bacteroidetes bacteria on its surface.</title>
        <authorList>
            <person name="Treitli S.C."/>
            <person name="Kolisko M."/>
            <person name="Husnik F."/>
            <person name="Keeling P."/>
            <person name="Hampl V."/>
        </authorList>
    </citation>
    <scope>NUCLEOTIDE SEQUENCE [LARGE SCALE GENOMIC DNA]</scope>
    <source>
        <strain evidence="1">ST1C</strain>
    </source>
</reference>
<dbReference type="AlphaFoldDB" id="A0A5J4U6A3"/>
<evidence type="ECO:0000313" key="2">
    <source>
        <dbReference type="Proteomes" id="UP000324800"/>
    </source>
</evidence>
<dbReference type="EMBL" id="SNRW01020436">
    <property type="protein sequence ID" value="KAA6365461.1"/>
    <property type="molecule type" value="Genomic_DNA"/>
</dbReference>
<comment type="caution">
    <text evidence="1">The sequence shown here is derived from an EMBL/GenBank/DDBJ whole genome shotgun (WGS) entry which is preliminary data.</text>
</comment>
<sequence length="87" mass="10190">MERKLPTKRSIWALSSQRIGAALSLLITACHLVFPGQQTLPSSDYYITTRRVQDIAKCYNRRTQWIGGQDQGIKNYPQRWQERDSYE</sequence>
<proteinExistence type="predicted"/>
<protein>
    <submittedName>
        <fullName evidence="1">Uncharacterized protein</fullName>
    </submittedName>
</protein>
<dbReference type="PROSITE" id="PS51257">
    <property type="entry name" value="PROKAR_LIPOPROTEIN"/>
    <property type="match status" value="1"/>
</dbReference>
<organism evidence="1 2">
    <name type="scientific">Streblomastix strix</name>
    <dbReference type="NCBI Taxonomy" id="222440"/>
    <lineage>
        <taxon>Eukaryota</taxon>
        <taxon>Metamonada</taxon>
        <taxon>Preaxostyla</taxon>
        <taxon>Oxymonadida</taxon>
        <taxon>Streblomastigidae</taxon>
        <taxon>Streblomastix</taxon>
    </lineage>
</organism>
<name>A0A5J4U6A3_9EUKA</name>
<dbReference type="Proteomes" id="UP000324800">
    <property type="component" value="Unassembled WGS sequence"/>
</dbReference>
<evidence type="ECO:0000313" key="1">
    <source>
        <dbReference type="EMBL" id="KAA6365461.1"/>
    </source>
</evidence>
<accession>A0A5J4U6A3</accession>
<gene>
    <name evidence="1" type="ORF">EZS28_039012</name>
</gene>